<evidence type="ECO:0000313" key="1">
    <source>
        <dbReference type="EMBL" id="WIY50786.1"/>
    </source>
</evidence>
<accession>A0ABY9AV82</accession>
<dbReference type="Proteomes" id="UP001242732">
    <property type="component" value="Chromosome"/>
</dbReference>
<protein>
    <submittedName>
        <fullName evidence="1">Uncharacterized protein</fullName>
    </submittedName>
</protein>
<sequence>MNDSSTTASGAAQPDLRTVVNFLCGNGMLLGRWFFDGPPAGEKDRYWWRNHLRASFAAAERKAYSLDADPDGIRARAADAIMGALAFSAQGADPPPEGHWLTPFWEAAQAEVAARARLAAAGREVGPASDAREPACKACDDTGMAVRCYDGASITHVFDCDQCSRPAPAPASLTQDMESVLIDGVAYQTPAPVAAELLGLHLEVRALTALAAEASDAPPTARKPLTDEQIDGLAVDSDGLPNSHLEFARAIEAAHGIEP</sequence>
<name>A0ABY9AV82_PARCI</name>
<proteinExistence type="predicted"/>
<reference evidence="1 2" key="1">
    <citation type="submission" date="2023-06" db="EMBL/GenBank/DDBJ databases">
        <authorList>
            <person name="Ham H."/>
            <person name="Park D.S."/>
        </authorList>
    </citation>
    <scope>NUCLEOTIDE SEQUENCE [LARGE SCALE GENOMIC DNA]</scope>
    <source>
        <strain evidence="1 2">KACC 17005</strain>
    </source>
</reference>
<dbReference type="RefSeq" id="WP_011795439.1">
    <property type="nucleotide sequence ID" value="NZ_CP023687.1"/>
</dbReference>
<dbReference type="EMBL" id="CP127363">
    <property type="protein sequence ID" value="WIY50786.1"/>
    <property type="molecule type" value="Genomic_DNA"/>
</dbReference>
<evidence type="ECO:0000313" key="2">
    <source>
        <dbReference type="Proteomes" id="UP001242732"/>
    </source>
</evidence>
<organism evidence="1 2">
    <name type="scientific">Paracidovorax citrulli</name>
    <name type="common">Acidovorax citrulli</name>
    <dbReference type="NCBI Taxonomy" id="80869"/>
    <lineage>
        <taxon>Bacteria</taxon>
        <taxon>Pseudomonadati</taxon>
        <taxon>Pseudomonadota</taxon>
        <taxon>Betaproteobacteria</taxon>
        <taxon>Burkholderiales</taxon>
        <taxon>Comamonadaceae</taxon>
        <taxon>Paracidovorax</taxon>
    </lineage>
</organism>
<gene>
    <name evidence="1" type="ORF">QRO08_09570</name>
</gene>
<keyword evidence="2" id="KW-1185">Reference proteome</keyword>